<dbReference type="KEGG" id="ngr:NAEGRDRAFT_52320"/>
<dbReference type="OMA" id="GSNHRYA"/>
<evidence type="ECO:0000313" key="2">
    <source>
        <dbReference type="EMBL" id="EFC39670.1"/>
    </source>
</evidence>
<dbReference type="RefSeq" id="XP_002672414.1">
    <property type="nucleotide sequence ID" value="XM_002672368.1"/>
</dbReference>
<dbReference type="VEuPathDB" id="AmoebaDB:NAEGRDRAFT_52320"/>
<dbReference type="OrthoDB" id="1028014at2759"/>
<sequence length="333" mass="38487">MYHPKHAHYNKEHTKHPLNLVPQHESSSYSNQSTEQSPRIEIPNQQPQHINVKLLEFGHIYFFYKPKVMQEHVNNLDQVQKLLMVLKPDQSQGELKNRVIIIPKKTLPKQGEKRLAIVSQVDSSIDSIVNESLSEEHYETFTRGDRVIHSSRPLAFGLYELIEHNQNHTHLSYVIEFPKFLENESPNKIQTQFGIEHAGTMVVSVKNPQTNLNYSKGQSTSNLYNPREDISIHGKEEEIKKIFGERKFHSANPPSLLSIEEMQLLLIGTTLDSNDRTVQQWSLELEQEAHEEVDSYMIDSKEDEDEMGVEVIEKELNLPQDTLMDSLTKGKFV</sequence>
<dbReference type="PANTHER" id="PTHR34776:SF1">
    <property type="entry name" value="F17F16.3 PROTEIN"/>
    <property type="match status" value="1"/>
</dbReference>
<gene>
    <name evidence="2" type="ORF">NAEGRDRAFT_52320</name>
</gene>
<keyword evidence="3" id="KW-1185">Reference proteome</keyword>
<accession>D2VUC8</accession>
<protein>
    <submittedName>
        <fullName evidence="2">Predicted protein</fullName>
    </submittedName>
</protein>
<dbReference type="Proteomes" id="UP000006671">
    <property type="component" value="Unassembled WGS sequence"/>
</dbReference>
<evidence type="ECO:0000256" key="1">
    <source>
        <dbReference type="SAM" id="MobiDB-lite"/>
    </source>
</evidence>
<dbReference type="InParanoid" id="D2VUC8"/>
<feature type="compositionally biased region" description="Basic residues" evidence="1">
    <location>
        <begin position="1"/>
        <end position="16"/>
    </location>
</feature>
<reference evidence="2 3" key="1">
    <citation type="journal article" date="2010" name="Cell">
        <title>The genome of Naegleria gruberi illuminates early eukaryotic versatility.</title>
        <authorList>
            <person name="Fritz-Laylin L.K."/>
            <person name="Prochnik S.E."/>
            <person name="Ginger M.L."/>
            <person name="Dacks J.B."/>
            <person name="Carpenter M.L."/>
            <person name="Field M.C."/>
            <person name="Kuo A."/>
            <person name="Paredez A."/>
            <person name="Chapman J."/>
            <person name="Pham J."/>
            <person name="Shu S."/>
            <person name="Neupane R."/>
            <person name="Cipriano M."/>
            <person name="Mancuso J."/>
            <person name="Tu H."/>
            <person name="Salamov A."/>
            <person name="Lindquist E."/>
            <person name="Shapiro H."/>
            <person name="Lucas S."/>
            <person name="Grigoriev I.V."/>
            <person name="Cande W.Z."/>
            <person name="Fulton C."/>
            <person name="Rokhsar D.S."/>
            <person name="Dawson S.C."/>
        </authorList>
    </citation>
    <scope>NUCLEOTIDE SEQUENCE [LARGE SCALE GENOMIC DNA]</scope>
    <source>
        <strain evidence="2 3">NEG-M</strain>
    </source>
</reference>
<dbReference type="AlphaFoldDB" id="D2VUC8"/>
<dbReference type="PANTHER" id="PTHR34776">
    <property type="entry name" value="F17F16.3 PROTEIN"/>
    <property type="match status" value="1"/>
</dbReference>
<proteinExistence type="predicted"/>
<name>D2VUC8_NAEGR</name>
<evidence type="ECO:0000313" key="3">
    <source>
        <dbReference type="Proteomes" id="UP000006671"/>
    </source>
</evidence>
<feature type="compositionally biased region" description="Low complexity" evidence="1">
    <location>
        <begin position="25"/>
        <end position="37"/>
    </location>
</feature>
<organism evidence="3">
    <name type="scientific">Naegleria gruberi</name>
    <name type="common">Amoeba</name>
    <dbReference type="NCBI Taxonomy" id="5762"/>
    <lineage>
        <taxon>Eukaryota</taxon>
        <taxon>Discoba</taxon>
        <taxon>Heterolobosea</taxon>
        <taxon>Tetramitia</taxon>
        <taxon>Eutetramitia</taxon>
        <taxon>Vahlkampfiidae</taxon>
        <taxon>Naegleria</taxon>
    </lineage>
</organism>
<dbReference type="GeneID" id="8857682"/>
<dbReference type="STRING" id="5762.D2VUC8"/>
<dbReference type="eggNOG" id="ENOG502S1Q3">
    <property type="taxonomic scope" value="Eukaryota"/>
</dbReference>
<feature type="region of interest" description="Disordered" evidence="1">
    <location>
        <begin position="1"/>
        <end position="41"/>
    </location>
</feature>
<dbReference type="EMBL" id="GG738898">
    <property type="protein sequence ID" value="EFC39670.1"/>
    <property type="molecule type" value="Genomic_DNA"/>
</dbReference>